<reference evidence="3" key="1">
    <citation type="journal article" date="2019" name="Int. J. Syst. Evol. Microbiol.">
        <title>The Global Catalogue of Microorganisms (GCM) 10K type strain sequencing project: providing services to taxonomists for standard genome sequencing and annotation.</title>
        <authorList>
            <consortium name="The Broad Institute Genomics Platform"/>
            <consortium name="The Broad Institute Genome Sequencing Center for Infectious Disease"/>
            <person name="Wu L."/>
            <person name="Ma J."/>
        </authorList>
    </citation>
    <scope>NUCLEOTIDE SEQUENCE [LARGE SCALE GENOMIC DNA]</scope>
    <source>
        <strain evidence="3">CECT 8289</strain>
    </source>
</reference>
<dbReference type="Proteomes" id="UP001595907">
    <property type="component" value="Unassembled WGS sequence"/>
</dbReference>
<keyword evidence="1" id="KW-0732">Signal</keyword>
<name>A0ABV8QRT3_9BACT</name>
<dbReference type="RefSeq" id="WP_379708823.1">
    <property type="nucleotide sequence ID" value="NZ_JBHSCZ010000002.1"/>
</dbReference>
<proteinExistence type="predicted"/>
<protein>
    <submittedName>
        <fullName evidence="2">Uncharacterized protein</fullName>
    </submittedName>
</protein>
<evidence type="ECO:0000313" key="2">
    <source>
        <dbReference type="EMBL" id="MFC4262906.1"/>
    </source>
</evidence>
<feature type="chain" id="PRO_5046634638" evidence="1">
    <location>
        <begin position="20"/>
        <end position="171"/>
    </location>
</feature>
<evidence type="ECO:0000313" key="3">
    <source>
        <dbReference type="Proteomes" id="UP001595907"/>
    </source>
</evidence>
<sequence>MKKLILSLLAATLMTVSFAQTADKMLKHSGETLDVKILKVGEETITYKYPGEDAEQTIGKFAVAKITYGSSNRVENITEKIVIGDKDDWENVQILTSAAQVVGLRKGEEVKGKTSGFISYNSAGSADKKATKRIKQDAADLGAPFILMLSDKADNFGIKQSMKKGVVYYYK</sequence>
<feature type="signal peptide" evidence="1">
    <location>
        <begin position="1"/>
        <end position="19"/>
    </location>
</feature>
<dbReference type="EMBL" id="JBHSCZ010000002">
    <property type="protein sequence ID" value="MFC4262906.1"/>
    <property type="molecule type" value="Genomic_DNA"/>
</dbReference>
<accession>A0ABV8QRT3</accession>
<keyword evidence="3" id="KW-1185">Reference proteome</keyword>
<gene>
    <name evidence="2" type="ORF">ACFOWM_08465</name>
</gene>
<evidence type="ECO:0000256" key="1">
    <source>
        <dbReference type="SAM" id="SignalP"/>
    </source>
</evidence>
<comment type="caution">
    <text evidence="2">The sequence shown here is derived from an EMBL/GenBank/DDBJ whole genome shotgun (WGS) entry which is preliminary data.</text>
</comment>
<organism evidence="2 3">
    <name type="scientific">Ferruginibacter yonginensis</name>
    <dbReference type="NCBI Taxonomy" id="1310416"/>
    <lineage>
        <taxon>Bacteria</taxon>
        <taxon>Pseudomonadati</taxon>
        <taxon>Bacteroidota</taxon>
        <taxon>Chitinophagia</taxon>
        <taxon>Chitinophagales</taxon>
        <taxon>Chitinophagaceae</taxon>
        <taxon>Ferruginibacter</taxon>
    </lineage>
</organism>